<proteinExistence type="evidence at transcript level"/>
<dbReference type="AlphaFoldDB" id="S6BK32"/>
<protein>
    <submittedName>
        <fullName evidence="1">Uncharacterized protein</fullName>
    </submittedName>
</protein>
<sequence>MAVSSTAVKLGPIGTETVIGLFWGAGVYTPFRAPGFICSLNVVAPNCAGS</sequence>
<evidence type="ECO:0000313" key="1">
    <source>
        <dbReference type="EMBL" id="BAN64187.1"/>
    </source>
</evidence>
<dbReference type="EMBL" id="AK440393">
    <property type="protein sequence ID" value="BAN64187.1"/>
    <property type="molecule type" value="mRNA"/>
</dbReference>
<accession>S6BK32</accession>
<organism evidence="1">
    <name type="scientific">Babesia bovis</name>
    <dbReference type="NCBI Taxonomy" id="5865"/>
    <lineage>
        <taxon>Eukaryota</taxon>
        <taxon>Sar</taxon>
        <taxon>Alveolata</taxon>
        <taxon>Apicomplexa</taxon>
        <taxon>Aconoidasida</taxon>
        <taxon>Piroplasmida</taxon>
        <taxon>Babesiidae</taxon>
        <taxon>Babesia</taxon>
    </lineage>
</organism>
<name>S6BK32_BABBO</name>
<reference evidence="1" key="1">
    <citation type="journal article" date="2014" name="BMC Genomics">
        <title>The Babesia bovis gene and promoter model: an update from full-length EST analysis.</title>
        <authorList>
            <person name="Yamagishi J."/>
            <person name="Wakaguri H."/>
            <person name="Yokoyama N."/>
            <person name="Yamashita R."/>
            <person name="Suzuki Y."/>
            <person name="Xuan X."/>
            <person name="Igarashi I."/>
        </authorList>
    </citation>
    <scope>NUCLEOTIDE SEQUENCE</scope>
    <source>
        <strain evidence="1">Texas</strain>
    </source>
</reference>